<keyword evidence="3" id="KW-0808">Transferase</keyword>
<evidence type="ECO:0000313" key="3">
    <source>
        <dbReference type="EMBL" id="ASJ16043.1"/>
    </source>
</evidence>
<dbReference type="Proteomes" id="UP000250189">
    <property type="component" value="Chromosome"/>
</dbReference>
<dbReference type="InterPro" id="IPR050194">
    <property type="entry name" value="Glycosyltransferase_grp1"/>
</dbReference>
<dbReference type="Gene3D" id="3.40.50.2000">
    <property type="entry name" value="Glycogen Phosphorylase B"/>
    <property type="match status" value="2"/>
</dbReference>
<organism evidence="3 4">
    <name type="scientific">Thermococcus chitonophagus</name>
    <dbReference type="NCBI Taxonomy" id="54262"/>
    <lineage>
        <taxon>Archaea</taxon>
        <taxon>Methanobacteriati</taxon>
        <taxon>Methanobacteriota</taxon>
        <taxon>Thermococci</taxon>
        <taxon>Thermococcales</taxon>
        <taxon>Thermococcaceae</taxon>
        <taxon>Thermococcus</taxon>
    </lineage>
</organism>
<dbReference type="InterPro" id="IPR001296">
    <property type="entry name" value="Glyco_trans_1"/>
</dbReference>
<dbReference type="CDD" id="cd03801">
    <property type="entry name" value="GT4_PimA-like"/>
    <property type="match status" value="1"/>
</dbReference>
<dbReference type="Pfam" id="PF13439">
    <property type="entry name" value="Glyco_transf_4"/>
    <property type="match status" value="1"/>
</dbReference>
<evidence type="ECO:0000259" key="2">
    <source>
        <dbReference type="Pfam" id="PF13439"/>
    </source>
</evidence>
<feature type="domain" description="Glycosyltransferase subfamily 4-like N-terminal" evidence="2">
    <location>
        <begin position="16"/>
        <end position="184"/>
    </location>
</feature>
<accession>A0A2Z2N606</accession>
<dbReference type="PANTHER" id="PTHR45947:SF3">
    <property type="entry name" value="SULFOQUINOVOSYL TRANSFERASE SQD2"/>
    <property type="match status" value="1"/>
</dbReference>
<dbReference type="Pfam" id="PF00534">
    <property type="entry name" value="Glycos_transf_1"/>
    <property type="match status" value="1"/>
</dbReference>
<dbReference type="SUPFAM" id="SSF53756">
    <property type="entry name" value="UDP-Glycosyltransferase/glycogen phosphorylase"/>
    <property type="match status" value="1"/>
</dbReference>
<dbReference type="EMBL" id="CP015193">
    <property type="protein sequence ID" value="ASJ16043.1"/>
    <property type="molecule type" value="Genomic_DNA"/>
</dbReference>
<gene>
    <name evidence="3" type="ORF">A3L04_02590</name>
</gene>
<proteinExistence type="predicted"/>
<dbReference type="GO" id="GO:0016757">
    <property type="term" value="F:glycosyltransferase activity"/>
    <property type="evidence" value="ECO:0007669"/>
    <property type="project" value="InterPro"/>
</dbReference>
<dbReference type="PANTHER" id="PTHR45947">
    <property type="entry name" value="SULFOQUINOVOSYL TRANSFERASE SQD2"/>
    <property type="match status" value="1"/>
</dbReference>
<name>A0A2Z2N606_9EURY</name>
<dbReference type="OrthoDB" id="132546at2157"/>
<evidence type="ECO:0000313" key="4">
    <source>
        <dbReference type="Proteomes" id="UP000250189"/>
    </source>
</evidence>
<evidence type="ECO:0000259" key="1">
    <source>
        <dbReference type="Pfam" id="PF00534"/>
    </source>
</evidence>
<protein>
    <submittedName>
        <fullName evidence="3">Glycosyl transferase family 1</fullName>
    </submittedName>
</protein>
<dbReference type="AlphaFoldDB" id="A0A2Z2N606"/>
<keyword evidence="4" id="KW-1185">Reference proteome</keyword>
<feature type="domain" description="Glycosyl transferase family 1" evidence="1">
    <location>
        <begin position="186"/>
        <end position="336"/>
    </location>
</feature>
<reference evidence="3 4" key="1">
    <citation type="submission" date="2016-04" db="EMBL/GenBank/DDBJ databases">
        <title>Complete genome sequence of Thermococcus chitonophagus type strain GC74.</title>
        <authorList>
            <person name="Oger P.M."/>
        </authorList>
    </citation>
    <scope>NUCLEOTIDE SEQUENCE [LARGE SCALE GENOMIC DNA]</scope>
    <source>
        <strain evidence="3 4">GC74</strain>
    </source>
</reference>
<sequence length="366" mass="41619">MRIAFVYDVIYPWVKGGVEKRIHELAVRLARRHEVHVYGYKLWDGPEVIEREGIFYHGTVKLKSLYAGGRRSILPPLLHSLKLLRAMKRERFDVIDCQAAPYFPAYSLKILNKENVFITWHEFWGDYWEEYLGFLGNFGKIIEKGLIALADKHVAVSVKTKLDLYKAGLRSDVPVVPNGIDYERIKSIKPAEEKSDVIFVGRLIKEKNVDLLLHSMKILKTEIPDLKIIIIGDGPERARLEMLSKSLGLSGNVRFLGFLERYEDVIAHMKASKVFAFPSTREGFGIVVLEANASGLPVITVDHRMNASKYLIVPGKNGLVVNLDPWDFAKGILRALWGNVGSASKKIAAKYSWDRIVRLWEAVFLS</sequence>
<dbReference type="InterPro" id="IPR028098">
    <property type="entry name" value="Glyco_trans_4-like_N"/>
</dbReference>